<protein>
    <submittedName>
        <fullName evidence="1">Uncharacterized protein</fullName>
    </submittedName>
</protein>
<dbReference type="RefSeq" id="XP_047767591.1">
    <property type="nucleotide sequence ID" value="XM_047910844.1"/>
</dbReference>
<gene>
    <name evidence="1" type="ORF">CLAFUR5_11696</name>
</gene>
<reference evidence="1" key="1">
    <citation type="submission" date="2021-12" db="EMBL/GenBank/DDBJ databases">
        <authorList>
            <person name="Zaccaron A."/>
            <person name="Stergiopoulos I."/>
        </authorList>
    </citation>
    <scope>NUCLEOTIDE SEQUENCE</scope>
    <source>
        <strain evidence="1">Race5_Kim</strain>
    </source>
</reference>
<dbReference type="AlphaFoldDB" id="A0A9Q8PIW3"/>
<evidence type="ECO:0000313" key="1">
    <source>
        <dbReference type="EMBL" id="UJO23225.1"/>
    </source>
</evidence>
<dbReference type="KEGG" id="ffu:CLAFUR5_11696"/>
<accession>A0A9Q8PIW3</accession>
<sequence>MMSTRQGCGGGGGGSGYSGYSGYSGGGYSGGGGHSGHKRDIASTNIASSLVKRVFGLTTRQQGCNQGAMCTSNADCVSGLCNNPSPQCQVYGTCDPCTGS</sequence>
<dbReference type="GeneID" id="71991574"/>
<dbReference type="EMBL" id="CP090172">
    <property type="protein sequence ID" value="UJO23225.1"/>
    <property type="molecule type" value="Genomic_DNA"/>
</dbReference>
<keyword evidence="2" id="KW-1185">Reference proteome</keyword>
<reference evidence="1" key="2">
    <citation type="journal article" date="2022" name="Microb. Genom.">
        <title>A chromosome-scale genome assembly of the tomato pathogen Cladosporium fulvum reveals a compartmentalized genome architecture and the presence of a dispensable chromosome.</title>
        <authorList>
            <person name="Zaccaron A.Z."/>
            <person name="Chen L.H."/>
            <person name="Samaras A."/>
            <person name="Stergiopoulos I."/>
        </authorList>
    </citation>
    <scope>NUCLEOTIDE SEQUENCE</scope>
    <source>
        <strain evidence="1">Race5_Kim</strain>
    </source>
</reference>
<organism evidence="1 2">
    <name type="scientific">Passalora fulva</name>
    <name type="common">Tomato leaf mold</name>
    <name type="synonym">Cladosporium fulvum</name>
    <dbReference type="NCBI Taxonomy" id="5499"/>
    <lineage>
        <taxon>Eukaryota</taxon>
        <taxon>Fungi</taxon>
        <taxon>Dikarya</taxon>
        <taxon>Ascomycota</taxon>
        <taxon>Pezizomycotina</taxon>
        <taxon>Dothideomycetes</taxon>
        <taxon>Dothideomycetidae</taxon>
        <taxon>Mycosphaerellales</taxon>
        <taxon>Mycosphaerellaceae</taxon>
        <taxon>Fulvia</taxon>
    </lineage>
</organism>
<dbReference type="Proteomes" id="UP000756132">
    <property type="component" value="Chromosome 10"/>
</dbReference>
<name>A0A9Q8PIW3_PASFU</name>
<proteinExistence type="predicted"/>
<evidence type="ECO:0000313" key="2">
    <source>
        <dbReference type="Proteomes" id="UP000756132"/>
    </source>
</evidence>